<dbReference type="Proteomes" id="UP000593560">
    <property type="component" value="Unassembled WGS sequence"/>
</dbReference>
<dbReference type="Pfam" id="PF14111">
    <property type="entry name" value="DUF4283"/>
    <property type="match status" value="1"/>
</dbReference>
<dbReference type="EMBL" id="JABFAD010351920">
    <property type="protein sequence ID" value="MBA0820762.1"/>
    <property type="molecule type" value="Genomic_DNA"/>
</dbReference>
<accession>A0A7J9IF71</accession>
<dbReference type="AlphaFoldDB" id="A0A7J9IF71"/>
<evidence type="ECO:0000313" key="3">
    <source>
        <dbReference type="Proteomes" id="UP000593560"/>
    </source>
</evidence>
<feature type="domain" description="DUF4283" evidence="1">
    <location>
        <begin position="36"/>
        <end position="102"/>
    </location>
</feature>
<proteinExistence type="predicted"/>
<protein>
    <recommendedName>
        <fullName evidence="1">DUF4283 domain-containing protein</fullName>
    </recommendedName>
</protein>
<gene>
    <name evidence="2" type="ORF">Gohar_028259</name>
</gene>
<reference evidence="2 3" key="1">
    <citation type="journal article" date="2019" name="Genome Biol. Evol.">
        <title>Insights into the evolution of the New World diploid cottons (Gossypium, subgenus Houzingenia) based on genome sequencing.</title>
        <authorList>
            <person name="Grover C.E."/>
            <person name="Arick M.A. 2nd"/>
            <person name="Thrash A."/>
            <person name="Conover J.L."/>
            <person name="Sanders W.S."/>
            <person name="Peterson D.G."/>
            <person name="Frelichowski J.E."/>
            <person name="Scheffler J.A."/>
            <person name="Scheffler B.E."/>
            <person name="Wendel J.F."/>
        </authorList>
    </citation>
    <scope>NUCLEOTIDE SEQUENCE [LARGE SCALE GENOMIC DNA]</scope>
    <source>
        <strain evidence="2">0</strain>
        <tissue evidence="2">Leaf</tissue>
    </source>
</reference>
<sequence>MENELAHLSINEEEEDAILIPIDPSSEKGGEFFQLVECFLTASMIHFSAIKVQWQTCGIRFGEFKFEIWGEKRYLFQFFHVMDMDKVLKGSLWTFNNHLLVLCFFSIGGGSVVGPSSFDTFLGSDP</sequence>
<evidence type="ECO:0000313" key="2">
    <source>
        <dbReference type="EMBL" id="MBA0820762.1"/>
    </source>
</evidence>
<dbReference type="OrthoDB" id="994450at2759"/>
<comment type="caution">
    <text evidence="2">The sequence shown here is derived from an EMBL/GenBank/DDBJ whole genome shotgun (WGS) entry which is preliminary data.</text>
</comment>
<evidence type="ECO:0000259" key="1">
    <source>
        <dbReference type="Pfam" id="PF14111"/>
    </source>
</evidence>
<dbReference type="InterPro" id="IPR025558">
    <property type="entry name" value="DUF4283"/>
</dbReference>
<keyword evidence="3" id="KW-1185">Reference proteome</keyword>
<name>A0A7J9IF71_9ROSI</name>
<organism evidence="2 3">
    <name type="scientific">Gossypium harknessii</name>
    <dbReference type="NCBI Taxonomy" id="34285"/>
    <lineage>
        <taxon>Eukaryota</taxon>
        <taxon>Viridiplantae</taxon>
        <taxon>Streptophyta</taxon>
        <taxon>Embryophyta</taxon>
        <taxon>Tracheophyta</taxon>
        <taxon>Spermatophyta</taxon>
        <taxon>Magnoliopsida</taxon>
        <taxon>eudicotyledons</taxon>
        <taxon>Gunneridae</taxon>
        <taxon>Pentapetalae</taxon>
        <taxon>rosids</taxon>
        <taxon>malvids</taxon>
        <taxon>Malvales</taxon>
        <taxon>Malvaceae</taxon>
        <taxon>Malvoideae</taxon>
        <taxon>Gossypium</taxon>
    </lineage>
</organism>